<gene>
    <name evidence="2" type="ORF">HAX54_039612</name>
</gene>
<dbReference type="EMBL" id="JACEIK010005504">
    <property type="protein sequence ID" value="MCE0481682.1"/>
    <property type="molecule type" value="Genomic_DNA"/>
</dbReference>
<dbReference type="Proteomes" id="UP000823775">
    <property type="component" value="Unassembled WGS sequence"/>
</dbReference>
<proteinExistence type="predicted"/>
<keyword evidence="3" id="KW-1185">Reference proteome</keyword>
<comment type="caution">
    <text evidence="2">The sequence shown here is derived from an EMBL/GenBank/DDBJ whole genome shotgun (WGS) entry which is preliminary data.</text>
</comment>
<reference evidence="2 3" key="1">
    <citation type="journal article" date="2021" name="BMC Genomics">
        <title>Datura genome reveals duplications of psychoactive alkaloid biosynthetic genes and high mutation rate following tissue culture.</title>
        <authorList>
            <person name="Rajewski A."/>
            <person name="Carter-House D."/>
            <person name="Stajich J."/>
            <person name="Litt A."/>
        </authorList>
    </citation>
    <scope>NUCLEOTIDE SEQUENCE [LARGE SCALE GENOMIC DNA]</scope>
    <source>
        <strain evidence="2">AR-01</strain>
    </source>
</reference>
<protein>
    <submittedName>
        <fullName evidence="2">Uncharacterized protein</fullName>
    </submittedName>
</protein>
<organism evidence="2 3">
    <name type="scientific">Datura stramonium</name>
    <name type="common">Jimsonweed</name>
    <name type="synonym">Common thornapple</name>
    <dbReference type="NCBI Taxonomy" id="4076"/>
    <lineage>
        <taxon>Eukaryota</taxon>
        <taxon>Viridiplantae</taxon>
        <taxon>Streptophyta</taxon>
        <taxon>Embryophyta</taxon>
        <taxon>Tracheophyta</taxon>
        <taxon>Spermatophyta</taxon>
        <taxon>Magnoliopsida</taxon>
        <taxon>eudicotyledons</taxon>
        <taxon>Gunneridae</taxon>
        <taxon>Pentapetalae</taxon>
        <taxon>asterids</taxon>
        <taxon>lamiids</taxon>
        <taxon>Solanales</taxon>
        <taxon>Solanaceae</taxon>
        <taxon>Solanoideae</taxon>
        <taxon>Datureae</taxon>
        <taxon>Datura</taxon>
    </lineage>
</organism>
<accession>A0ABS8VNC5</accession>
<evidence type="ECO:0000256" key="1">
    <source>
        <dbReference type="SAM" id="MobiDB-lite"/>
    </source>
</evidence>
<name>A0ABS8VNC5_DATST</name>
<evidence type="ECO:0000313" key="3">
    <source>
        <dbReference type="Proteomes" id="UP000823775"/>
    </source>
</evidence>
<sequence length="149" mass="16875">MDRVLVGRQVRERNGEGGRRIWVVRLPEGEEVERERARRNGREEERGSRPIWLVVASGFAGKRRRGASFGVPANSGRNNWRKRRWLACNYGGGTGGTWSDLMAEGREEEDTVRGRRRRGIQRHFSGVAASGEERELRQLVGEEEGKGGC</sequence>
<feature type="region of interest" description="Disordered" evidence="1">
    <location>
        <begin position="128"/>
        <end position="149"/>
    </location>
</feature>
<evidence type="ECO:0000313" key="2">
    <source>
        <dbReference type="EMBL" id="MCE0481682.1"/>
    </source>
</evidence>